<organism evidence="1">
    <name type="scientific">uncultured Caudovirales phage</name>
    <dbReference type="NCBI Taxonomy" id="2100421"/>
    <lineage>
        <taxon>Viruses</taxon>
        <taxon>Duplodnaviria</taxon>
        <taxon>Heunggongvirae</taxon>
        <taxon>Uroviricota</taxon>
        <taxon>Caudoviricetes</taxon>
        <taxon>Peduoviridae</taxon>
        <taxon>Maltschvirus</taxon>
        <taxon>Maltschvirus maltsch</taxon>
    </lineage>
</organism>
<accession>A0A6J7WIN5</accession>
<dbReference type="EMBL" id="LR798225">
    <property type="protein sequence ID" value="CAB5194845.1"/>
    <property type="molecule type" value="Genomic_DNA"/>
</dbReference>
<evidence type="ECO:0000313" key="1">
    <source>
        <dbReference type="EMBL" id="CAB5194845.1"/>
    </source>
</evidence>
<reference evidence="1" key="1">
    <citation type="submission" date="2020-05" db="EMBL/GenBank/DDBJ databases">
        <authorList>
            <person name="Chiriac C."/>
            <person name="Salcher M."/>
            <person name="Ghai R."/>
            <person name="Kavagutti S V."/>
        </authorList>
    </citation>
    <scope>NUCLEOTIDE SEQUENCE</scope>
</reference>
<sequence>MTPEKILRNLENGYFMTHQEQDETAKYIRQLQESNKAMREELIRYADELFAVRRDLTQLRKQLDET</sequence>
<proteinExistence type="predicted"/>
<name>A0A6J7WIN5_9CAUD</name>
<protein>
    <submittedName>
        <fullName evidence="1">Uncharacterized protein</fullName>
    </submittedName>
</protein>
<gene>
    <name evidence="1" type="ORF">UFOVP172_33</name>
</gene>